<feature type="binding site" evidence="5">
    <location>
        <begin position="11"/>
        <end position="16"/>
    </location>
    <ligand>
        <name>ATP</name>
        <dbReference type="ChEBI" id="CHEBI:30616"/>
    </ligand>
</feature>
<feature type="binding site" evidence="5">
    <location>
        <begin position="133"/>
        <end position="134"/>
    </location>
    <ligand>
        <name>ATP</name>
        <dbReference type="ChEBI" id="CHEBI:30616"/>
    </ligand>
</feature>
<reference evidence="8" key="1">
    <citation type="submission" date="2020-04" db="EMBL/GenBank/DDBJ databases">
        <authorList>
            <person name="Zhang T."/>
        </authorList>
    </citation>
    <scope>NUCLEOTIDE SEQUENCE</scope>
    <source>
        <strain evidence="8">HKST-UBA01</strain>
    </source>
</reference>
<evidence type="ECO:0000256" key="3">
    <source>
        <dbReference type="ARBA" id="ARBA00022741"/>
    </source>
</evidence>
<evidence type="ECO:0000256" key="2">
    <source>
        <dbReference type="ARBA" id="ARBA00022727"/>
    </source>
</evidence>
<feature type="binding site" evidence="5">
    <location>
        <position position="201"/>
    </location>
    <ligand>
        <name>ATP</name>
        <dbReference type="ChEBI" id="CHEBI:30616"/>
    </ligand>
</feature>
<dbReference type="CDD" id="cd01428">
    <property type="entry name" value="ADK"/>
    <property type="match status" value="1"/>
</dbReference>
<dbReference type="PRINTS" id="PR00094">
    <property type="entry name" value="ADENYLTKNASE"/>
</dbReference>
<dbReference type="EMBL" id="JAGQKX010000009">
    <property type="protein sequence ID" value="MCA9389907.1"/>
    <property type="molecule type" value="Genomic_DNA"/>
</dbReference>
<comment type="function">
    <text evidence="5">Catalyzes the reversible transfer of the terminal phosphate group between ATP and AMP. Plays an important role in cellular energy homeostasis and in adenine nucleotide metabolism.</text>
</comment>
<keyword evidence="3 5" id="KW-0547">Nucleotide-binding</keyword>
<feature type="binding site" evidence="5">
    <location>
        <position position="172"/>
    </location>
    <ligand>
        <name>AMP</name>
        <dbReference type="ChEBI" id="CHEBI:456215"/>
    </ligand>
</feature>
<feature type="binding site" evidence="5">
    <location>
        <position position="124"/>
    </location>
    <ligand>
        <name>ATP</name>
        <dbReference type="ChEBI" id="CHEBI:30616"/>
    </ligand>
</feature>
<dbReference type="AlphaFoldDB" id="A0A955RPS7"/>
<dbReference type="InterPro" id="IPR006259">
    <property type="entry name" value="Adenyl_kin_sub"/>
</dbReference>
<comment type="catalytic activity">
    <reaction evidence="5 7">
        <text>AMP + ATP = 2 ADP</text>
        <dbReference type="Rhea" id="RHEA:12973"/>
        <dbReference type="ChEBI" id="CHEBI:30616"/>
        <dbReference type="ChEBI" id="CHEBI:456215"/>
        <dbReference type="ChEBI" id="CHEBI:456216"/>
        <dbReference type="EC" id="2.7.4.3"/>
    </reaction>
</comment>
<dbReference type="Gene3D" id="3.40.50.300">
    <property type="entry name" value="P-loop containing nucleotide triphosphate hydrolases"/>
    <property type="match status" value="1"/>
</dbReference>
<dbReference type="GO" id="GO:0005524">
    <property type="term" value="F:ATP binding"/>
    <property type="evidence" value="ECO:0007669"/>
    <property type="project" value="UniProtKB-UniRule"/>
</dbReference>
<dbReference type="Pfam" id="PF00406">
    <property type="entry name" value="ADK"/>
    <property type="match status" value="1"/>
</dbReference>
<feature type="binding site" evidence="5">
    <location>
        <position position="34"/>
    </location>
    <ligand>
        <name>AMP</name>
        <dbReference type="ChEBI" id="CHEBI:456215"/>
    </ligand>
</feature>
<keyword evidence="5" id="KW-0963">Cytoplasm</keyword>
<accession>A0A955RPS7</accession>
<comment type="domain">
    <text evidence="5">Consists of three domains, a large central CORE domain and two small peripheral domains, NMPbind and LID, which undergo movements during catalysis. The LID domain closes over the site of phosphoryl transfer upon ATP binding. Assembling and dissambling the active center during each catalytic cycle provides an effective means to prevent ATP hydrolysis.</text>
</comment>
<feature type="binding site" evidence="5">
    <location>
        <position position="92"/>
    </location>
    <ligand>
        <name>AMP</name>
        <dbReference type="ChEBI" id="CHEBI:456215"/>
    </ligand>
</feature>
<protein>
    <recommendedName>
        <fullName evidence="5 7">Adenylate kinase</fullName>
        <shortName evidence="5">AK</shortName>
        <ecNumber evidence="5 7">2.7.4.3</ecNumber>
    </recommendedName>
    <alternativeName>
        <fullName evidence="5">ATP-AMP transphosphorylase</fullName>
    </alternativeName>
    <alternativeName>
        <fullName evidence="5">ATP:AMP phosphotransferase</fullName>
    </alternativeName>
    <alternativeName>
        <fullName evidence="5">Adenylate monophosphate kinase</fullName>
    </alternativeName>
</protein>
<dbReference type="GO" id="GO:0005737">
    <property type="term" value="C:cytoplasm"/>
    <property type="evidence" value="ECO:0007669"/>
    <property type="project" value="UniProtKB-SubCell"/>
</dbReference>
<dbReference type="SUPFAM" id="SSF52540">
    <property type="entry name" value="P-loop containing nucleoside triphosphate hydrolases"/>
    <property type="match status" value="1"/>
</dbReference>
<gene>
    <name evidence="5" type="primary">adk</name>
    <name evidence="8" type="ORF">KC571_00730</name>
</gene>
<evidence type="ECO:0000256" key="5">
    <source>
        <dbReference type="HAMAP-Rule" id="MF_00235"/>
    </source>
</evidence>
<dbReference type="PANTHER" id="PTHR23359">
    <property type="entry name" value="NUCLEOTIDE KINASE"/>
    <property type="match status" value="1"/>
</dbReference>
<evidence type="ECO:0000256" key="7">
    <source>
        <dbReference type="RuleBase" id="RU003331"/>
    </source>
</evidence>
<keyword evidence="4 5" id="KW-0418">Kinase</keyword>
<comment type="similarity">
    <text evidence="5 6">Belongs to the adenylate kinase family.</text>
</comment>
<keyword evidence="2 5" id="KW-0545">Nucleotide biosynthesis</keyword>
<feature type="binding site" evidence="5">
    <location>
        <begin position="55"/>
        <end position="57"/>
    </location>
    <ligand>
        <name>AMP</name>
        <dbReference type="ChEBI" id="CHEBI:456215"/>
    </ligand>
</feature>
<feature type="binding site" evidence="5">
    <location>
        <position position="160"/>
    </location>
    <ligand>
        <name>AMP</name>
        <dbReference type="ChEBI" id="CHEBI:456215"/>
    </ligand>
</feature>
<evidence type="ECO:0000313" key="9">
    <source>
        <dbReference type="Proteomes" id="UP000701698"/>
    </source>
</evidence>
<reference evidence="8" key="2">
    <citation type="journal article" date="2021" name="Microbiome">
        <title>Successional dynamics and alternative stable states in a saline activated sludge microbial community over 9 years.</title>
        <authorList>
            <person name="Wang Y."/>
            <person name="Ye J."/>
            <person name="Ju F."/>
            <person name="Liu L."/>
            <person name="Boyd J.A."/>
            <person name="Deng Y."/>
            <person name="Parks D.H."/>
            <person name="Jiang X."/>
            <person name="Yin X."/>
            <person name="Woodcroft B.J."/>
            <person name="Tyson G.W."/>
            <person name="Hugenholtz P."/>
            <person name="Polz M.F."/>
            <person name="Zhang T."/>
        </authorList>
    </citation>
    <scope>NUCLEOTIDE SEQUENCE</scope>
    <source>
        <strain evidence="8">HKST-UBA01</strain>
    </source>
</reference>
<dbReference type="GO" id="GO:0044209">
    <property type="term" value="P:AMP salvage"/>
    <property type="evidence" value="ECO:0007669"/>
    <property type="project" value="UniProtKB-UniRule"/>
</dbReference>
<dbReference type="Proteomes" id="UP000701698">
    <property type="component" value="Unassembled WGS sequence"/>
</dbReference>
<evidence type="ECO:0000256" key="4">
    <source>
        <dbReference type="ARBA" id="ARBA00022777"/>
    </source>
</evidence>
<dbReference type="NCBIfam" id="TIGR01351">
    <property type="entry name" value="adk"/>
    <property type="match status" value="1"/>
</dbReference>
<feature type="binding site" evidence="5">
    <location>
        <position position="29"/>
    </location>
    <ligand>
        <name>AMP</name>
        <dbReference type="ChEBI" id="CHEBI:456215"/>
    </ligand>
</feature>
<evidence type="ECO:0000256" key="1">
    <source>
        <dbReference type="ARBA" id="ARBA00022679"/>
    </source>
</evidence>
<dbReference type="HAMAP" id="MF_00235">
    <property type="entry name" value="Adenylate_kinase_Adk"/>
    <property type="match status" value="1"/>
</dbReference>
<organism evidence="8 9">
    <name type="scientific">candidate division WWE3 bacterium</name>
    <dbReference type="NCBI Taxonomy" id="2053526"/>
    <lineage>
        <taxon>Bacteria</taxon>
        <taxon>Katanobacteria</taxon>
    </lineage>
</organism>
<dbReference type="InterPro" id="IPR000850">
    <property type="entry name" value="Adenylat/UMP-CMP_kin"/>
</dbReference>
<dbReference type="InterPro" id="IPR027417">
    <property type="entry name" value="P-loop_NTPase"/>
</dbReference>
<comment type="subcellular location">
    <subcellularLocation>
        <location evidence="5 7">Cytoplasm</location>
    </subcellularLocation>
</comment>
<dbReference type="InterPro" id="IPR033690">
    <property type="entry name" value="Adenylat_kinase_CS"/>
</dbReference>
<comment type="caution">
    <text evidence="8">The sequence shown here is derived from an EMBL/GenBank/DDBJ whole genome shotgun (WGS) entry which is preliminary data.</text>
</comment>
<dbReference type="EC" id="2.7.4.3" evidence="5 7"/>
<comment type="subunit">
    <text evidence="5 7">Monomer.</text>
</comment>
<dbReference type="PROSITE" id="PS00113">
    <property type="entry name" value="ADENYLATE_KINASE"/>
    <property type="match status" value="1"/>
</dbReference>
<feature type="binding site" evidence="5">
    <location>
        <begin position="85"/>
        <end position="88"/>
    </location>
    <ligand>
        <name>AMP</name>
        <dbReference type="ChEBI" id="CHEBI:456215"/>
    </ligand>
</feature>
<keyword evidence="1 5" id="KW-0808">Transferase</keyword>
<keyword evidence="5 7" id="KW-0067">ATP-binding</keyword>
<evidence type="ECO:0000313" key="8">
    <source>
        <dbReference type="EMBL" id="MCA9389907.1"/>
    </source>
</evidence>
<evidence type="ECO:0000256" key="6">
    <source>
        <dbReference type="RuleBase" id="RU003330"/>
    </source>
</evidence>
<comment type="caution">
    <text evidence="5">Lacks conserved residue(s) required for the propagation of feature annotation.</text>
</comment>
<dbReference type="GO" id="GO:0004017">
    <property type="term" value="F:AMP kinase activity"/>
    <property type="evidence" value="ECO:0007669"/>
    <property type="project" value="UniProtKB-UniRule"/>
</dbReference>
<comment type="pathway">
    <text evidence="5">Purine metabolism; AMP biosynthesis via salvage pathway; AMP from ADP: step 1/1.</text>
</comment>
<name>A0A955RPS7_UNCKA</name>
<proteinExistence type="inferred from homology"/>
<feature type="region of interest" description="NMP" evidence="5">
    <location>
        <begin position="28"/>
        <end position="57"/>
    </location>
</feature>
<sequence length="215" mass="24341">MKFLILFGPPGAGKGTVARKIERAISIATGDLFRDHLKRNSELGQKARAFMDDGKLVPDDITIAMLKERLEQPDCQQAELIILDGFPRTKPQAEAFLESFPEAEILTIYLSVKDDVIVNRLIGRWTCPKCKRTYNTNLHAAIIKGGNCVTEKCETPLERRPDDESEETIRTRLKVYHRETKPVLGFLREKKLTIKRVMGNKPPETVLKNVKKALG</sequence>